<accession>A0A1B7L8D9</accession>
<gene>
    <name evidence="21" type="ORF">A9B99_02055</name>
</gene>
<evidence type="ECO:0000313" key="21">
    <source>
        <dbReference type="EMBL" id="OAT78535.1"/>
    </source>
</evidence>
<evidence type="ECO:0000256" key="9">
    <source>
        <dbReference type="ARBA" id="ARBA00023136"/>
    </source>
</evidence>
<dbReference type="CDD" id="cd06782">
    <property type="entry name" value="cpPDZ_CPP-like"/>
    <property type="match status" value="1"/>
</dbReference>
<dbReference type="Proteomes" id="UP000078225">
    <property type="component" value="Unassembled WGS sequence"/>
</dbReference>
<dbReference type="InterPro" id="IPR001478">
    <property type="entry name" value="PDZ"/>
</dbReference>
<dbReference type="GO" id="GO:0006508">
    <property type="term" value="P:proteolysis"/>
    <property type="evidence" value="ECO:0007669"/>
    <property type="project" value="UniProtKB-KW"/>
</dbReference>
<reference evidence="22" key="1">
    <citation type="submission" date="2016-05" db="EMBL/GenBank/DDBJ databases">
        <authorList>
            <person name="Behera P."/>
            <person name="Vaishampayan P."/>
            <person name="Singh N."/>
            <person name="Raina V."/>
            <person name="Suar M."/>
            <person name="Pattnaik A."/>
            <person name="Rastogi G."/>
        </authorList>
    </citation>
    <scope>NUCLEOTIDE SEQUENCE [LARGE SCALE GENOMIC DNA]</scope>
    <source>
        <strain evidence="22">MP23</strain>
    </source>
</reference>
<dbReference type="GO" id="GO:0030288">
    <property type="term" value="C:outer membrane-bounded periplasmic space"/>
    <property type="evidence" value="ECO:0007669"/>
    <property type="project" value="TreeGrafter"/>
</dbReference>
<dbReference type="NCBIfam" id="TIGR00225">
    <property type="entry name" value="prc"/>
    <property type="match status" value="1"/>
</dbReference>
<keyword evidence="9" id="KW-0472">Membrane</keyword>
<evidence type="ECO:0000256" key="6">
    <source>
        <dbReference type="ARBA" id="ARBA00022729"/>
    </source>
</evidence>
<evidence type="ECO:0000256" key="7">
    <source>
        <dbReference type="ARBA" id="ARBA00022801"/>
    </source>
</evidence>
<dbReference type="InterPro" id="IPR005151">
    <property type="entry name" value="Tail-specific_protease"/>
</dbReference>
<dbReference type="PROSITE" id="PS50106">
    <property type="entry name" value="PDZ"/>
    <property type="match status" value="1"/>
</dbReference>
<dbReference type="PANTHER" id="PTHR32060:SF22">
    <property type="entry name" value="CARBOXYL-TERMINAL-PROCESSING PEPTIDASE 3, CHLOROPLASTIC"/>
    <property type="match status" value="1"/>
</dbReference>
<dbReference type="GO" id="GO:0005886">
    <property type="term" value="C:plasma membrane"/>
    <property type="evidence" value="ECO:0007669"/>
    <property type="project" value="UniProtKB-SubCell"/>
</dbReference>
<keyword evidence="4" id="KW-0997">Cell inner membrane</keyword>
<keyword evidence="8 17" id="KW-0720">Serine protease</keyword>
<dbReference type="InterPro" id="IPR029045">
    <property type="entry name" value="ClpP/crotonase-like_dom_sf"/>
</dbReference>
<dbReference type="PANTHER" id="PTHR32060">
    <property type="entry name" value="TAIL-SPECIFIC PROTEASE"/>
    <property type="match status" value="1"/>
</dbReference>
<evidence type="ECO:0000256" key="3">
    <source>
        <dbReference type="ARBA" id="ARBA00022475"/>
    </source>
</evidence>
<evidence type="ECO:0000256" key="1">
    <source>
        <dbReference type="ARBA" id="ARBA00004587"/>
    </source>
</evidence>
<dbReference type="SMART" id="SM00228">
    <property type="entry name" value="PDZ"/>
    <property type="match status" value="1"/>
</dbReference>
<dbReference type="FunFam" id="2.30.42.10:FF:000083">
    <property type="entry name" value="Tail-specific protease"/>
    <property type="match status" value="1"/>
</dbReference>
<evidence type="ECO:0000256" key="11">
    <source>
        <dbReference type="ARBA" id="ARBA00055816"/>
    </source>
</evidence>
<evidence type="ECO:0000256" key="19">
    <source>
        <dbReference type="SAM" id="SignalP"/>
    </source>
</evidence>
<dbReference type="Gene3D" id="2.30.42.10">
    <property type="match status" value="1"/>
</dbReference>
<sequence length="679" mass="76499">MNKIFRLSAFAGLFLLVGNALAVEDITRVDQLPVLKEEPQHPTVSERVTSRFTRSHYRQFDLNAEFSGKIFDRYLNLLDYSHNVLLASDITQFESRKGTIGDELRSGKLDLFYDLFNLAQKRRFERYEYALQVLQRPMDFSSNETINLDRRKAPWPTSEAELDKLWDAKVKYDELNLKLTGKTDKEIRETLTRRYKFAIRRLAQTRSEDVFSLAMTAFAHEIDPHTNYLSPRNTEQFNTEMSLSLEGIGAVLQMDDDYTVINSLVAGGPAAKSKAISVGDRIVGVGQPGKAMVDVIGWRLDDVVALIKGPKGSKVRLEILPAGKGSKTRTVTLTRERIRLEDRAVKMSVKTVGNEKVGVLDIPGFYVGLTDDVKVQLQKLEKQNVNSIIIDLRSNGGGALTEAVSLSGLFIPSGPVVQVRDNNGKVREDSDTDGITYYKGPLVVLVDRFSASASEIFAAAMQDYGRALIVGEPTFGKGTVQQYRSLNRIYDQMLRPEWPALGSVQYTIQKFYRINGGSTQLKGVTPDIMMPTGTENTETGEKYEDNALPWDSIKAAHYTKTGNLAPFEPELLKLHQARIAKNPEFQYIMKDIARFNANKDHRNIVSLNLAQREKENQEDDALRLARINDRLKREGKPLLKKLDDLPKDYQEPDPYLDETVHIAIDLANMEAGKQPAAQK</sequence>
<evidence type="ECO:0000256" key="12">
    <source>
        <dbReference type="ARBA" id="ARBA00066637"/>
    </source>
</evidence>
<dbReference type="NCBIfam" id="NF008388">
    <property type="entry name" value="PRK11186.1"/>
    <property type="match status" value="1"/>
</dbReference>
<keyword evidence="6 19" id="KW-0732">Signal</keyword>
<comment type="subcellular location">
    <subcellularLocation>
        <location evidence="1">Cell inner membrane</location>
        <topology evidence="1">Peripheral membrane protein</topology>
        <orientation evidence="1">Periplasmic side</orientation>
    </subcellularLocation>
</comment>
<dbReference type="Pfam" id="PF11818">
    <property type="entry name" value="DUF3340"/>
    <property type="match status" value="1"/>
</dbReference>
<evidence type="ECO:0000313" key="22">
    <source>
        <dbReference type="Proteomes" id="UP000078225"/>
    </source>
</evidence>
<evidence type="ECO:0000256" key="16">
    <source>
        <dbReference type="ARBA" id="ARBA00083837"/>
    </source>
</evidence>
<feature type="domain" description="PDZ" evidence="20">
    <location>
        <begin position="238"/>
        <end position="308"/>
    </location>
</feature>
<dbReference type="FunFam" id="3.90.226.10:FF:000015">
    <property type="entry name" value="Periplasmic tail-specific protease"/>
    <property type="match status" value="1"/>
</dbReference>
<feature type="chain" id="PRO_5008596770" description="Tail-specific protease" evidence="19">
    <location>
        <begin position="23"/>
        <end position="679"/>
    </location>
</feature>
<feature type="signal peptide" evidence="19">
    <location>
        <begin position="1"/>
        <end position="22"/>
    </location>
</feature>
<dbReference type="RefSeq" id="WP_064594131.1">
    <property type="nucleotide sequence ID" value="NZ_CP134782.1"/>
</dbReference>
<evidence type="ECO:0000256" key="13">
    <source>
        <dbReference type="ARBA" id="ARBA00067664"/>
    </source>
</evidence>
<dbReference type="SUPFAM" id="SSF52096">
    <property type="entry name" value="ClpP/crotonase"/>
    <property type="match status" value="1"/>
</dbReference>
<evidence type="ECO:0000256" key="8">
    <source>
        <dbReference type="ARBA" id="ARBA00022825"/>
    </source>
</evidence>
<keyword evidence="22" id="KW-1185">Reference proteome</keyword>
<evidence type="ECO:0000256" key="2">
    <source>
        <dbReference type="ARBA" id="ARBA00009179"/>
    </source>
</evidence>
<dbReference type="SUPFAM" id="SSF50156">
    <property type="entry name" value="PDZ domain-like"/>
    <property type="match status" value="1"/>
</dbReference>
<organism evidence="21 22">
    <name type="scientific">Mangrovibacter phragmitis</name>
    <dbReference type="NCBI Taxonomy" id="1691903"/>
    <lineage>
        <taxon>Bacteria</taxon>
        <taxon>Pseudomonadati</taxon>
        <taxon>Pseudomonadota</taxon>
        <taxon>Gammaproteobacteria</taxon>
        <taxon>Enterobacterales</taxon>
        <taxon>Enterobacteriaceae</taxon>
        <taxon>Mangrovibacter</taxon>
    </lineage>
</organism>
<dbReference type="CDD" id="cd07560">
    <property type="entry name" value="Peptidase_S41_CPP"/>
    <property type="match status" value="1"/>
</dbReference>
<dbReference type="InterPro" id="IPR040573">
    <property type="entry name" value="TSP_N"/>
</dbReference>
<dbReference type="Gene3D" id="3.90.226.10">
    <property type="entry name" value="2-enoyl-CoA Hydratase, Chain A, domain 1"/>
    <property type="match status" value="1"/>
</dbReference>
<dbReference type="STRING" id="1691903.A9B99_02055"/>
<dbReference type="AlphaFoldDB" id="A0A1B7L8D9"/>
<comment type="caution">
    <text evidence="21">The sequence shown here is derived from an EMBL/GenBank/DDBJ whole genome shotgun (WGS) entry which is preliminary data.</text>
</comment>
<keyword evidence="18" id="KW-0175">Coiled coil</keyword>
<keyword evidence="7 17" id="KW-0378">Hydrolase</keyword>
<dbReference type="InterPro" id="IPR020992">
    <property type="entry name" value="Tail_Prtase_C"/>
</dbReference>
<dbReference type="GO" id="GO:0004252">
    <property type="term" value="F:serine-type endopeptidase activity"/>
    <property type="evidence" value="ECO:0007669"/>
    <property type="project" value="UniProtKB-EC"/>
</dbReference>
<keyword evidence="5 17" id="KW-0645">Protease</keyword>
<evidence type="ECO:0000256" key="15">
    <source>
        <dbReference type="ARBA" id="ARBA00079202"/>
    </source>
</evidence>
<dbReference type="Pfam" id="PF17804">
    <property type="entry name" value="TSP_NTD"/>
    <property type="match status" value="1"/>
</dbReference>
<evidence type="ECO:0000256" key="4">
    <source>
        <dbReference type="ARBA" id="ARBA00022519"/>
    </source>
</evidence>
<keyword evidence="3" id="KW-1003">Cell membrane</keyword>
<dbReference type="InterPro" id="IPR036034">
    <property type="entry name" value="PDZ_sf"/>
</dbReference>
<comment type="similarity">
    <text evidence="2 17">Belongs to the peptidase S41A family.</text>
</comment>
<proteinExistence type="inferred from homology"/>
<evidence type="ECO:0000256" key="18">
    <source>
        <dbReference type="SAM" id="Coils"/>
    </source>
</evidence>
<dbReference type="EMBL" id="LYRP01000001">
    <property type="protein sequence ID" value="OAT78535.1"/>
    <property type="molecule type" value="Genomic_DNA"/>
</dbReference>
<protein>
    <recommendedName>
        <fullName evidence="13">Tail-specific protease</fullName>
        <ecNumber evidence="12">3.4.21.102</ecNumber>
    </recommendedName>
    <alternativeName>
        <fullName evidence="14">C-terminal-processing peptidase</fullName>
    </alternativeName>
    <alternativeName>
        <fullName evidence="15">PRC protein</fullName>
    </alternativeName>
    <alternativeName>
        <fullName evidence="16">Protease Re</fullName>
    </alternativeName>
</protein>
<dbReference type="InterPro" id="IPR004447">
    <property type="entry name" value="Peptidase_S41A"/>
</dbReference>
<feature type="coiled-coil region" evidence="18">
    <location>
        <begin position="607"/>
        <end position="634"/>
    </location>
</feature>
<dbReference type="Pfam" id="PF03572">
    <property type="entry name" value="Peptidase_S41"/>
    <property type="match status" value="1"/>
</dbReference>
<evidence type="ECO:0000256" key="14">
    <source>
        <dbReference type="ARBA" id="ARBA00078391"/>
    </source>
</evidence>
<dbReference type="OrthoDB" id="9812068at2"/>
<dbReference type="GO" id="GO:0007165">
    <property type="term" value="P:signal transduction"/>
    <property type="evidence" value="ECO:0007669"/>
    <property type="project" value="TreeGrafter"/>
</dbReference>
<dbReference type="Pfam" id="PF00595">
    <property type="entry name" value="PDZ"/>
    <property type="match status" value="1"/>
</dbReference>
<evidence type="ECO:0000256" key="17">
    <source>
        <dbReference type="RuleBase" id="RU004404"/>
    </source>
</evidence>
<dbReference type="EC" id="3.4.21.102" evidence="12"/>
<evidence type="ECO:0000259" key="20">
    <source>
        <dbReference type="PROSITE" id="PS50106"/>
    </source>
</evidence>
<name>A0A1B7L8D9_9ENTR</name>
<evidence type="ECO:0000256" key="5">
    <source>
        <dbReference type="ARBA" id="ARBA00022670"/>
    </source>
</evidence>
<comment type="catalytic activity">
    <reaction evidence="10">
        <text>The enzyme shows specific recognition of a C-terminal tripeptide, Xaa-Yaa-Zaa, in which Xaa is preferably Ala or Leu, Yaa is preferably Ala or Tyr, and Zaa is preferably Ala, but then cleaves at a variable distance from the C-terminus. A typical cleavage is -Ala-Ala-|-Arg-Ala-Ala-Lys-Glu-Asn-Tyr-Ala-Leu-Ala-Ala.</text>
        <dbReference type="EC" id="3.4.21.102"/>
    </reaction>
</comment>
<dbReference type="Gene3D" id="3.30.750.44">
    <property type="match status" value="1"/>
</dbReference>
<evidence type="ECO:0000256" key="10">
    <source>
        <dbReference type="ARBA" id="ARBA00051784"/>
    </source>
</evidence>
<dbReference type="SMART" id="SM00245">
    <property type="entry name" value="TSPc"/>
    <property type="match status" value="1"/>
</dbReference>
<comment type="function">
    <text evidence="11">Involved in the cleavage of a C-terminal peptide of 11 residues from the precursor form of penicillin-binding protein 3 (PBP3). May be involved in protection of the bacterium from thermal and osmotic stresses.</text>
</comment>